<accession>A0ABT4W5T1</accession>
<keyword evidence="3" id="KW-1185">Reference proteome</keyword>
<proteinExistence type="predicted"/>
<gene>
    <name evidence="2" type="ORF">O2N63_17175</name>
</gene>
<reference evidence="2 3" key="1">
    <citation type="submission" date="2023-01" db="EMBL/GenBank/DDBJ databases">
        <authorList>
            <person name="Yoon J.-W."/>
        </authorList>
    </citation>
    <scope>NUCLEOTIDE SEQUENCE [LARGE SCALE GENOMIC DNA]</scope>
    <source>
        <strain evidence="2 3">KMU-50</strain>
    </source>
</reference>
<organism evidence="2 3">
    <name type="scientific">Aliiroseovarius salicola</name>
    <dbReference type="NCBI Taxonomy" id="3009082"/>
    <lineage>
        <taxon>Bacteria</taxon>
        <taxon>Pseudomonadati</taxon>
        <taxon>Pseudomonadota</taxon>
        <taxon>Alphaproteobacteria</taxon>
        <taxon>Rhodobacterales</taxon>
        <taxon>Paracoccaceae</taxon>
        <taxon>Aliiroseovarius</taxon>
    </lineage>
</organism>
<dbReference type="EMBL" id="JAQIIO010000017">
    <property type="protein sequence ID" value="MDA5095825.1"/>
    <property type="molecule type" value="Genomic_DNA"/>
</dbReference>
<comment type="caution">
    <text evidence="2">The sequence shown here is derived from an EMBL/GenBank/DDBJ whole genome shotgun (WGS) entry which is preliminary data.</text>
</comment>
<evidence type="ECO:0000313" key="2">
    <source>
        <dbReference type="EMBL" id="MDA5095825.1"/>
    </source>
</evidence>
<dbReference type="Proteomes" id="UP001528040">
    <property type="component" value="Unassembled WGS sequence"/>
</dbReference>
<feature type="domain" description="YjiS-like" evidence="1">
    <location>
        <begin position="22"/>
        <end position="53"/>
    </location>
</feature>
<dbReference type="RefSeq" id="WP_271055535.1">
    <property type="nucleotide sequence ID" value="NZ_JAQIIO010000017.1"/>
</dbReference>
<evidence type="ECO:0000259" key="1">
    <source>
        <dbReference type="Pfam" id="PF06568"/>
    </source>
</evidence>
<name>A0ABT4W5T1_9RHOB</name>
<sequence length="69" mass="8215">MRTVANQITPTKTSFGGFNLNIRKRMEIRRQRIRLGELSDHMLRDIGITRDQAMREADRPFWDPPHPLR</sequence>
<protein>
    <submittedName>
        <fullName evidence="2">DUF1127 domain-containing protein</fullName>
    </submittedName>
</protein>
<dbReference type="Pfam" id="PF06568">
    <property type="entry name" value="YjiS-like"/>
    <property type="match status" value="1"/>
</dbReference>
<dbReference type="InterPro" id="IPR009506">
    <property type="entry name" value="YjiS-like"/>
</dbReference>
<evidence type="ECO:0000313" key="3">
    <source>
        <dbReference type="Proteomes" id="UP001528040"/>
    </source>
</evidence>